<evidence type="ECO:0000256" key="2">
    <source>
        <dbReference type="ARBA" id="ARBA00006555"/>
    </source>
</evidence>
<dbReference type="SUPFAM" id="SSF74653">
    <property type="entry name" value="TolA/TonB C-terminal domain"/>
    <property type="match status" value="2"/>
</dbReference>
<dbReference type="InterPro" id="IPR051045">
    <property type="entry name" value="TonB-dependent_transducer"/>
</dbReference>
<organism evidence="12 13">
    <name type="scientific">Actomonas aquatica</name>
    <dbReference type="NCBI Taxonomy" id="2866162"/>
    <lineage>
        <taxon>Bacteria</taxon>
        <taxon>Pseudomonadati</taxon>
        <taxon>Verrucomicrobiota</taxon>
        <taxon>Opitutia</taxon>
        <taxon>Opitutales</taxon>
        <taxon>Opitutaceae</taxon>
        <taxon>Actomonas</taxon>
    </lineage>
</organism>
<accession>A0ABZ1C7V9</accession>
<keyword evidence="13" id="KW-1185">Reference proteome</keyword>
<comment type="subcellular location">
    <subcellularLocation>
        <location evidence="1">Cell inner membrane</location>
        <topology evidence="1">Single-pass membrane protein</topology>
        <orientation evidence="1">Periplasmic side</orientation>
    </subcellularLocation>
</comment>
<evidence type="ECO:0000256" key="8">
    <source>
        <dbReference type="ARBA" id="ARBA00022989"/>
    </source>
</evidence>
<keyword evidence="3" id="KW-0813">Transport</keyword>
<keyword evidence="6" id="KW-0812">Transmembrane</keyword>
<sequence>MGKRCITLSALLFGLIVSGTLLTAANDLVERPRVLDFSRPSVPADIYRSGAEVDLYVEINESGRVIHAAVQRATDPGLAVPCLRAVRNWRFAPVLKNGFPARVRFIQPLRFGSRDMAAMTAASHPAQARRRVTPHLPSELADRAGEVLIAFSVTAAGDVADVTVVESTDPSLNDATIDAALRWRFRPALQEGYHVATRIFVPFEFKGTGSRPAPEHVAEHVDRPHASREAGAATTGRGDERTL</sequence>
<dbReference type="PROSITE" id="PS52015">
    <property type="entry name" value="TONB_CTD"/>
    <property type="match status" value="1"/>
</dbReference>
<name>A0ABZ1C7V9_9BACT</name>
<keyword evidence="5" id="KW-0997">Cell inner membrane</keyword>
<dbReference type="InterPro" id="IPR006260">
    <property type="entry name" value="TonB/TolA_C"/>
</dbReference>
<feature type="region of interest" description="Disordered" evidence="10">
    <location>
        <begin position="209"/>
        <end position="243"/>
    </location>
</feature>
<gene>
    <name evidence="12" type="ORF">K1X11_000115</name>
</gene>
<keyword evidence="9" id="KW-0472">Membrane</keyword>
<dbReference type="Pfam" id="PF03544">
    <property type="entry name" value="TonB_C"/>
    <property type="match status" value="2"/>
</dbReference>
<evidence type="ECO:0000256" key="3">
    <source>
        <dbReference type="ARBA" id="ARBA00022448"/>
    </source>
</evidence>
<feature type="compositionally biased region" description="Basic and acidic residues" evidence="10">
    <location>
        <begin position="213"/>
        <end position="228"/>
    </location>
</feature>
<proteinExistence type="inferred from homology"/>
<evidence type="ECO:0000256" key="5">
    <source>
        <dbReference type="ARBA" id="ARBA00022519"/>
    </source>
</evidence>
<dbReference type="EMBL" id="CP139781">
    <property type="protein sequence ID" value="WRQ87792.1"/>
    <property type="molecule type" value="Genomic_DNA"/>
</dbReference>
<dbReference type="Proteomes" id="UP000738431">
    <property type="component" value="Chromosome"/>
</dbReference>
<keyword evidence="8" id="KW-1133">Transmembrane helix</keyword>
<protein>
    <submittedName>
        <fullName evidence="12">Energy transducer TonB</fullName>
    </submittedName>
</protein>
<comment type="similarity">
    <text evidence="2">Belongs to the TonB family.</text>
</comment>
<evidence type="ECO:0000256" key="10">
    <source>
        <dbReference type="SAM" id="MobiDB-lite"/>
    </source>
</evidence>
<evidence type="ECO:0000259" key="11">
    <source>
        <dbReference type="PROSITE" id="PS52015"/>
    </source>
</evidence>
<dbReference type="PANTHER" id="PTHR33446">
    <property type="entry name" value="PROTEIN TONB-RELATED"/>
    <property type="match status" value="1"/>
</dbReference>
<dbReference type="NCBIfam" id="TIGR01352">
    <property type="entry name" value="tonB_Cterm"/>
    <property type="match status" value="1"/>
</dbReference>
<dbReference type="InterPro" id="IPR037682">
    <property type="entry name" value="TonB_C"/>
</dbReference>
<feature type="domain" description="TonB C-terminal" evidence="11">
    <location>
        <begin position="119"/>
        <end position="214"/>
    </location>
</feature>
<reference evidence="12 13" key="1">
    <citation type="submission" date="2023-12" db="EMBL/GenBank/DDBJ databases">
        <title>Description of an unclassified Opitutus bacterium of Verrucomicrobiota.</title>
        <authorList>
            <person name="Zhang D.-F."/>
        </authorList>
    </citation>
    <scope>NUCLEOTIDE SEQUENCE [LARGE SCALE GENOMIC DNA]</scope>
    <source>
        <strain evidence="12 13">WL0086</strain>
    </source>
</reference>
<evidence type="ECO:0000313" key="12">
    <source>
        <dbReference type="EMBL" id="WRQ87792.1"/>
    </source>
</evidence>
<evidence type="ECO:0000256" key="1">
    <source>
        <dbReference type="ARBA" id="ARBA00004383"/>
    </source>
</evidence>
<evidence type="ECO:0000256" key="9">
    <source>
        <dbReference type="ARBA" id="ARBA00023136"/>
    </source>
</evidence>
<dbReference type="Gene3D" id="3.30.1150.10">
    <property type="match status" value="2"/>
</dbReference>
<dbReference type="RefSeq" id="WP_221029167.1">
    <property type="nucleotide sequence ID" value="NZ_CP139781.1"/>
</dbReference>
<evidence type="ECO:0000256" key="7">
    <source>
        <dbReference type="ARBA" id="ARBA00022927"/>
    </source>
</evidence>
<evidence type="ECO:0000313" key="13">
    <source>
        <dbReference type="Proteomes" id="UP000738431"/>
    </source>
</evidence>
<evidence type="ECO:0000256" key="4">
    <source>
        <dbReference type="ARBA" id="ARBA00022475"/>
    </source>
</evidence>
<keyword evidence="4" id="KW-1003">Cell membrane</keyword>
<evidence type="ECO:0000256" key="6">
    <source>
        <dbReference type="ARBA" id="ARBA00022692"/>
    </source>
</evidence>
<keyword evidence="7" id="KW-0653">Protein transport</keyword>